<dbReference type="EMBL" id="BAABCV010000006">
    <property type="protein sequence ID" value="GAA4096465.1"/>
    <property type="molecule type" value="Genomic_DNA"/>
</dbReference>
<name>A0ABP7WUB9_9SPHI</name>
<evidence type="ECO:0000313" key="2">
    <source>
        <dbReference type="Proteomes" id="UP001500841"/>
    </source>
</evidence>
<accession>A0ABP7WUB9</accession>
<organism evidence="1 2">
    <name type="scientific">Mucilaginibacter panaciglaebae</name>
    <dbReference type="NCBI Taxonomy" id="502331"/>
    <lineage>
        <taxon>Bacteria</taxon>
        <taxon>Pseudomonadati</taxon>
        <taxon>Bacteroidota</taxon>
        <taxon>Sphingobacteriia</taxon>
        <taxon>Sphingobacteriales</taxon>
        <taxon>Sphingobacteriaceae</taxon>
        <taxon>Mucilaginibacter</taxon>
    </lineage>
</organism>
<reference evidence="2" key="1">
    <citation type="journal article" date="2019" name="Int. J. Syst. Evol. Microbiol.">
        <title>The Global Catalogue of Microorganisms (GCM) 10K type strain sequencing project: providing services to taxonomists for standard genome sequencing and annotation.</title>
        <authorList>
            <consortium name="The Broad Institute Genomics Platform"/>
            <consortium name="The Broad Institute Genome Sequencing Center for Infectious Disease"/>
            <person name="Wu L."/>
            <person name="Ma J."/>
        </authorList>
    </citation>
    <scope>NUCLEOTIDE SEQUENCE [LARGE SCALE GENOMIC DNA]</scope>
    <source>
        <strain evidence="2">JCM 17085</strain>
    </source>
</reference>
<keyword evidence="2" id="KW-1185">Reference proteome</keyword>
<gene>
    <name evidence="1" type="ORF">GCM10022392_19650</name>
</gene>
<dbReference type="Proteomes" id="UP001500841">
    <property type="component" value="Unassembled WGS sequence"/>
</dbReference>
<dbReference type="RefSeq" id="WP_345103455.1">
    <property type="nucleotide sequence ID" value="NZ_BAABCV010000006.1"/>
</dbReference>
<sequence>MKQLEVFNKIGGILKELNEQYQYIKADPENINDLEMELFVANAHFLTDHAEILNKLNQRTKAEKAEETRADKVGTKADSKLLPAPDLIGTPERQFDLPVRNIEPPMPVESPKPELINFTEPERSAEPAQTSEEEKLVESAKPAVNSEKFFEPLVQQPKLKRSEAVESEQAPAQIDLSSDVPKDSYSFMMEPPEVIRHELEIDPDDIFDDNDEETAALPVEEEVTPEPVKVKISKPDLKGEPKPEIKVEPEAVEKKEEIAKAKDEVLTINERMSTQRSGASHYTEPAAQPVTNLKAAITLNDKLIFIKDLFNGYSLAYSEAIEILNRFNTFEEANRFLTKNYTVKNKWDSKPETAEKFYSLLKRRYA</sequence>
<evidence type="ECO:0000313" key="1">
    <source>
        <dbReference type="EMBL" id="GAA4096465.1"/>
    </source>
</evidence>
<comment type="caution">
    <text evidence="1">The sequence shown here is derived from an EMBL/GenBank/DDBJ whole genome shotgun (WGS) entry which is preliminary data.</text>
</comment>
<proteinExistence type="predicted"/>
<protein>
    <submittedName>
        <fullName evidence="1">Uncharacterized protein</fullName>
    </submittedName>
</protein>